<dbReference type="SMART" id="SM00661">
    <property type="entry name" value="RPOL9"/>
    <property type="match status" value="1"/>
</dbReference>
<dbReference type="Gene3D" id="2.20.25.10">
    <property type="match status" value="1"/>
</dbReference>
<evidence type="ECO:0000313" key="3">
    <source>
        <dbReference type="EMBL" id="HFK20079.1"/>
    </source>
</evidence>
<feature type="region of interest" description="Disordered" evidence="1">
    <location>
        <begin position="78"/>
        <end position="101"/>
    </location>
</feature>
<proteinExistence type="predicted"/>
<accession>A0A7C3J1Z7</accession>
<sequence>MEFCPKCGKLLIPSKKDDKITLICRSCGYGKPASEVKGYKIVQPVDETKRRKTLVVEESQIRGKKRKEEEHELIADNYEVYSESMGEDMEEEESSEESDFE</sequence>
<protein>
    <recommendedName>
        <fullName evidence="2">DNA-directed RNA polymerase II subunit RPB9-like zinc ribbon domain-containing protein</fullName>
    </recommendedName>
</protein>
<organism evidence="3">
    <name type="scientific">Candidatus Methanomethylicus mesodigestus</name>
    <dbReference type="NCBI Taxonomy" id="1867258"/>
    <lineage>
        <taxon>Archaea</taxon>
        <taxon>Thermoproteota</taxon>
        <taxon>Methanosuratincolia</taxon>
        <taxon>Candidatus Methanomethylicales</taxon>
        <taxon>Candidatus Methanomethylicaceae</taxon>
        <taxon>Candidatus Methanomethylicus</taxon>
    </lineage>
</organism>
<feature type="domain" description="DNA-directed RNA polymerase II subunit RPB9-like zinc ribbon" evidence="2">
    <location>
        <begin position="2"/>
        <end position="55"/>
    </location>
</feature>
<dbReference type="GO" id="GO:0006351">
    <property type="term" value="P:DNA-templated transcription"/>
    <property type="evidence" value="ECO:0007669"/>
    <property type="project" value="InterPro"/>
</dbReference>
<feature type="compositionally biased region" description="Acidic residues" evidence="1">
    <location>
        <begin position="85"/>
        <end position="101"/>
    </location>
</feature>
<name>A0A7C3J1Z7_9CREN</name>
<evidence type="ECO:0000256" key="1">
    <source>
        <dbReference type="SAM" id="MobiDB-lite"/>
    </source>
</evidence>
<comment type="caution">
    <text evidence="3">The sequence shown here is derived from an EMBL/GenBank/DDBJ whole genome shotgun (WGS) entry which is preliminary data.</text>
</comment>
<dbReference type="Pfam" id="PF02150">
    <property type="entry name" value="Zn_ribbon_RPB9"/>
    <property type="match status" value="1"/>
</dbReference>
<evidence type="ECO:0000259" key="2">
    <source>
        <dbReference type="SMART" id="SM00661"/>
    </source>
</evidence>
<dbReference type="EMBL" id="DSTX01000002">
    <property type="protein sequence ID" value="HFK20079.1"/>
    <property type="molecule type" value="Genomic_DNA"/>
</dbReference>
<dbReference type="InterPro" id="IPR001529">
    <property type="entry name" value="Zn_ribbon_RPB9"/>
</dbReference>
<reference evidence="3" key="1">
    <citation type="journal article" date="2020" name="mSystems">
        <title>Genome- and Community-Level Interaction Insights into Carbon Utilization and Element Cycling Functions of Hydrothermarchaeota in Hydrothermal Sediment.</title>
        <authorList>
            <person name="Zhou Z."/>
            <person name="Liu Y."/>
            <person name="Xu W."/>
            <person name="Pan J."/>
            <person name="Luo Z.H."/>
            <person name="Li M."/>
        </authorList>
    </citation>
    <scope>NUCLEOTIDE SEQUENCE [LARGE SCALE GENOMIC DNA]</scope>
    <source>
        <strain evidence="3">SpSt-468</strain>
    </source>
</reference>
<dbReference type="AlphaFoldDB" id="A0A7C3J1Z7"/>
<gene>
    <name evidence="3" type="ORF">ENS19_02240</name>
</gene>
<dbReference type="SUPFAM" id="SSF57783">
    <property type="entry name" value="Zinc beta-ribbon"/>
    <property type="match status" value="1"/>
</dbReference>